<feature type="domain" description="Alfin N-terminal" evidence="2">
    <location>
        <begin position="8"/>
        <end position="42"/>
    </location>
</feature>
<keyword evidence="1" id="KW-0156">Chromatin regulator</keyword>
<evidence type="ECO:0000313" key="4">
    <source>
        <dbReference type="Proteomes" id="UP000593561"/>
    </source>
</evidence>
<protein>
    <recommendedName>
        <fullName evidence="1">PHD finger protein ALFIN-LIKE</fullName>
    </recommendedName>
</protein>
<dbReference type="GO" id="GO:0000976">
    <property type="term" value="F:transcription cis-regulatory region binding"/>
    <property type="evidence" value="ECO:0007669"/>
    <property type="project" value="TreeGrafter"/>
</dbReference>
<evidence type="ECO:0000259" key="2">
    <source>
        <dbReference type="Pfam" id="PF12165"/>
    </source>
</evidence>
<dbReference type="Pfam" id="PF12165">
    <property type="entry name" value="Alfin"/>
    <property type="match status" value="1"/>
</dbReference>
<dbReference type="GO" id="GO:0006325">
    <property type="term" value="P:chromatin organization"/>
    <property type="evidence" value="ECO:0007669"/>
    <property type="project" value="UniProtKB-UniRule"/>
</dbReference>
<dbReference type="EMBL" id="JABFAC010000011">
    <property type="protein sequence ID" value="MBA0629831.1"/>
    <property type="molecule type" value="Genomic_DNA"/>
</dbReference>
<evidence type="ECO:0000256" key="1">
    <source>
        <dbReference type="RuleBase" id="RU369089"/>
    </source>
</evidence>
<keyword evidence="1" id="KW-0539">Nucleus</keyword>
<dbReference type="PANTHER" id="PTHR12321:SF122">
    <property type="entry name" value="PHD FINGER PROTEIN ALFIN-LIKE 2"/>
    <property type="match status" value="1"/>
</dbReference>
<comment type="domain">
    <text evidence="1">The PHD-type zinc finger mediates the binding to H3K4me3.</text>
</comment>
<keyword evidence="1" id="KW-0479">Metal-binding</keyword>
<dbReference type="Proteomes" id="UP000593561">
    <property type="component" value="Unassembled WGS sequence"/>
</dbReference>
<dbReference type="PANTHER" id="PTHR12321">
    <property type="entry name" value="CPG BINDING PROTEIN"/>
    <property type="match status" value="1"/>
</dbReference>
<evidence type="ECO:0000313" key="3">
    <source>
        <dbReference type="EMBL" id="MBA0629831.1"/>
    </source>
</evidence>
<dbReference type="InterPro" id="IPR045104">
    <property type="entry name" value="Alfin"/>
</dbReference>
<proteinExistence type="inferred from homology"/>
<keyword evidence="1" id="KW-0805">Transcription regulation</keyword>
<keyword evidence="1" id="KW-0862">Zinc</keyword>
<dbReference type="GO" id="GO:0005634">
    <property type="term" value="C:nucleus"/>
    <property type="evidence" value="ECO:0007669"/>
    <property type="project" value="UniProtKB-SubCell"/>
</dbReference>
<organism evidence="3 4">
    <name type="scientific">Gossypium davidsonii</name>
    <name type="common">Davidson's cotton</name>
    <name type="synonym">Gossypium klotzschianum subsp. davidsonii</name>
    <dbReference type="NCBI Taxonomy" id="34287"/>
    <lineage>
        <taxon>Eukaryota</taxon>
        <taxon>Viridiplantae</taxon>
        <taxon>Streptophyta</taxon>
        <taxon>Embryophyta</taxon>
        <taxon>Tracheophyta</taxon>
        <taxon>Spermatophyta</taxon>
        <taxon>Magnoliopsida</taxon>
        <taxon>eudicotyledons</taxon>
        <taxon>Gunneridae</taxon>
        <taxon>Pentapetalae</taxon>
        <taxon>rosids</taxon>
        <taxon>malvids</taxon>
        <taxon>Malvales</taxon>
        <taxon>Malvaceae</taxon>
        <taxon>Malvoideae</taxon>
        <taxon>Gossypium</taxon>
    </lineage>
</organism>
<keyword evidence="1" id="KW-0863">Zinc-finger</keyword>
<dbReference type="GO" id="GO:0003712">
    <property type="term" value="F:transcription coregulator activity"/>
    <property type="evidence" value="ECO:0007669"/>
    <property type="project" value="TreeGrafter"/>
</dbReference>
<accession>A0A7J8SUN6</accession>
<reference evidence="3 4" key="1">
    <citation type="journal article" date="2019" name="Genome Biol. Evol.">
        <title>Insights into the evolution of the New World diploid cottons (Gossypium, subgenus Houzingenia) based on genome sequencing.</title>
        <authorList>
            <person name="Grover C.E."/>
            <person name="Arick M.A. 2nd"/>
            <person name="Thrash A."/>
            <person name="Conover J.L."/>
            <person name="Sanders W.S."/>
            <person name="Peterson D.G."/>
            <person name="Frelichowski J.E."/>
            <person name="Scheffler J.A."/>
            <person name="Scheffler B.E."/>
            <person name="Wendel J.F."/>
        </authorList>
    </citation>
    <scope>NUCLEOTIDE SEQUENCE [LARGE SCALE GENOMIC DNA]</scope>
    <source>
        <strain evidence="3">27</strain>
        <tissue evidence="3">Leaf</tissue>
    </source>
</reference>
<sequence>MASSSLRTVEEIFKDYNARRSALVRALTYDVDDFYSQCDPGQFRFFYFFFACLLRKLTGKLR</sequence>
<comment type="function">
    <text evidence="1">Histone-binding component that specifically recognizes H3 tails trimethylated on 'Lys-4' (H3K4me3), which mark transcription start sites of virtually all active genes.</text>
</comment>
<dbReference type="InterPro" id="IPR021998">
    <property type="entry name" value="Alfin_N"/>
</dbReference>
<comment type="subcellular location">
    <subcellularLocation>
        <location evidence="1">Nucleus</location>
    </subcellularLocation>
</comment>
<name>A0A7J8SUN6_GOSDV</name>
<comment type="caution">
    <text evidence="3">The sequence shown here is derived from an EMBL/GenBank/DDBJ whole genome shotgun (WGS) entry which is preliminary data.</text>
</comment>
<keyword evidence="4" id="KW-1185">Reference proteome</keyword>
<dbReference type="GO" id="GO:0008270">
    <property type="term" value="F:zinc ion binding"/>
    <property type="evidence" value="ECO:0007669"/>
    <property type="project" value="UniProtKB-KW"/>
</dbReference>
<dbReference type="GO" id="GO:0006355">
    <property type="term" value="P:regulation of DNA-templated transcription"/>
    <property type="evidence" value="ECO:0007669"/>
    <property type="project" value="UniProtKB-UniRule"/>
</dbReference>
<dbReference type="AlphaFoldDB" id="A0A7J8SUN6"/>
<comment type="similarity">
    <text evidence="1">Belongs to the Alfin family.</text>
</comment>
<gene>
    <name evidence="3" type="ORF">Godav_024328</name>
</gene>
<keyword evidence="1" id="KW-0804">Transcription</keyword>
<dbReference type="GO" id="GO:0042393">
    <property type="term" value="F:histone binding"/>
    <property type="evidence" value="ECO:0007669"/>
    <property type="project" value="UniProtKB-UniRule"/>
</dbReference>
<comment type="subunit">
    <text evidence="1">Interacts with H3K4me3 and to a lesser extent with H3K4me2.</text>
</comment>